<dbReference type="EMBL" id="CAJOBH010112728">
    <property type="protein sequence ID" value="CAF4669748.1"/>
    <property type="molecule type" value="Genomic_DNA"/>
</dbReference>
<dbReference type="InterPro" id="IPR036187">
    <property type="entry name" value="DNA_mismatch_repair_MutS_sf"/>
</dbReference>
<organism evidence="2 4">
    <name type="scientific">Rotaria magnacalcarata</name>
    <dbReference type="NCBI Taxonomy" id="392030"/>
    <lineage>
        <taxon>Eukaryota</taxon>
        <taxon>Metazoa</taxon>
        <taxon>Spiralia</taxon>
        <taxon>Gnathifera</taxon>
        <taxon>Rotifera</taxon>
        <taxon>Eurotatoria</taxon>
        <taxon>Bdelloidea</taxon>
        <taxon>Philodinida</taxon>
        <taxon>Philodinidae</taxon>
        <taxon>Rotaria</taxon>
    </lineage>
</organism>
<name>A0A8S2YJU0_9BILA</name>
<dbReference type="InterPro" id="IPR007861">
    <property type="entry name" value="DNA_mismatch_repair_MutS_clamp"/>
</dbReference>
<protein>
    <recommendedName>
        <fullName evidence="1">DNA mismatch repair protein MutS clamp domain-containing protein</fullName>
    </recommendedName>
</protein>
<reference evidence="2" key="1">
    <citation type="submission" date="2021-02" db="EMBL/GenBank/DDBJ databases">
        <authorList>
            <person name="Nowell W R."/>
        </authorList>
    </citation>
    <scope>NUCLEOTIDE SEQUENCE</scope>
</reference>
<dbReference type="Gene3D" id="1.10.1420.10">
    <property type="match status" value="1"/>
</dbReference>
<accession>A0A8S2YJU0</accession>
<feature type="non-terminal residue" evidence="2">
    <location>
        <position position="1"/>
    </location>
</feature>
<dbReference type="EMBL" id="CAJOBH010090577">
    <property type="protein sequence ID" value="CAF4563185.1"/>
    <property type="molecule type" value="Genomic_DNA"/>
</dbReference>
<comment type="caution">
    <text evidence="2">The sequence shown here is derived from an EMBL/GenBank/DDBJ whole genome shotgun (WGS) entry which is preliminary data.</text>
</comment>
<evidence type="ECO:0000313" key="3">
    <source>
        <dbReference type="EMBL" id="CAF4669748.1"/>
    </source>
</evidence>
<evidence type="ECO:0000313" key="4">
    <source>
        <dbReference type="Proteomes" id="UP000681967"/>
    </source>
</evidence>
<dbReference type="Proteomes" id="UP000681967">
    <property type="component" value="Unassembled WGS sequence"/>
</dbReference>
<sequence>QARTEGKIIPTTGVCRQYDDALKEISDNEKALNDYLSKQKKILKNHDIKYVHVQKIRYAMEVSESACRNLDDDYELMSSR</sequence>
<evidence type="ECO:0000313" key="2">
    <source>
        <dbReference type="EMBL" id="CAF4563185.1"/>
    </source>
</evidence>
<dbReference type="AlphaFoldDB" id="A0A8S2YJU0"/>
<proteinExistence type="predicted"/>
<dbReference type="GO" id="GO:0030983">
    <property type="term" value="F:mismatched DNA binding"/>
    <property type="evidence" value="ECO:0007669"/>
    <property type="project" value="InterPro"/>
</dbReference>
<dbReference type="GO" id="GO:0005524">
    <property type="term" value="F:ATP binding"/>
    <property type="evidence" value="ECO:0007669"/>
    <property type="project" value="InterPro"/>
</dbReference>
<evidence type="ECO:0000259" key="1">
    <source>
        <dbReference type="Pfam" id="PF05190"/>
    </source>
</evidence>
<gene>
    <name evidence="2" type="ORF">BYL167_LOCUS38596</name>
    <name evidence="3" type="ORF">BYL167_LOCUS42922</name>
</gene>
<feature type="non-terminal residue" evidence="2">
    <location>
        <position position="80"/>
    </location>
</feature>
<dbReference type="Pfam" id="PF05190">
    <property type="entry name" value="MutS_IV"/>
    <property type="match status" value="1"/>
</dbReference>
<dbReference type="SUPFAM" id="SSF48334">
    <property type="entry name" value="DNA repair protein MutS, domain III"/>
    <property type="match status" value="1"/>
</dbReference>
<feature type="domain" description="DNA mismatch repair protein MutS clamp" evidence="1">
    <location>
        <begin position="17"/>
        <end position="79"/>
    </location>
</feature>
<dbReference type="GO" id="GO:0006298">
    <property type="term" value="P:mismatch repair"/>
    <property type="evidence" value="ECO:0007669"/>
    <property type="project" value="InterPro"/>
</dbReference>